<protein>
    <submittedName>
        <fullName evidence="1">Uncharacterized protein</fullName>
    </submittedName>
</protein>
<evidence type="ECO:0000313" key="1">
    <source>
        <dbReference type="EMBL" id="KKM85170.1"/>
    </source>
</evidence>
<dbReference type="EMBL" id="LAZR01007452">
    <property type="protein sequence ID" value="KKM85170.1"/>
    <property type="molecule type" value="Genomic_DNA"/>
</dbReference>
<sequence length="298" mass="33624">EYKVLKNHIDGRKAELKRIKDGTWQAPIYGEKQKVSKYLPSEVAGDEMPGSAGHYLSTGTERVYGTMEHEFAHHIHQQMFFTGQPYSYYDPPLEKWLDTMFARNKIATTRNTLSTYSQKDGTEWFAENYSIWKNGSKGLVHPELRGLMEALDDLEAGKLTQKQLFKKLFPDGDIVTGRTGGPLSLLAPKAMGKYPLANQVSPNKFLAEKEEIATWLATRKERANVKAIMEHLNNKNMFAIETPQQLSEVLQEMGAAGLIEMAPGNPQWWGRAQAIVGQEDQAKKALQDLQKKLKKAKG</sequence>
<accession>A0A0F9N8M7</accession>
<gene>
    <name evidence="1" type="ORF">LCGC14_1291670</name>
</gene>
<feature type="non-terminal residue" evidence="1">
    <location>
        <position position="1"/>
    </location>
</feature>
<reference evidence="1" key="1">
    <citation type="journal article" date="2015" name="Nature">
        <title>Complex archaea that bridge the gap between prokaryotes and eukaryotes.</title>
        <authorList>
            <person name="Spang A."/>
            <person name="Saw J.H."/>
            <person name="Jorgensen S.L."/>
            <person name="Zaremba-Niedzwiedzka K."/>
            <person name="Martijn J."/>
            <person name="Lind A.E."/>
            <person name="van Eijk R."/>
            <person name="Schleper C."/>
            <person name="Guy L."/>
            <person name="Ettema T.J."/>
        </authorList>
    </citation>
    <scope>NUCLEOTIDE SEQUENCE</scope>
</reference>
<organism evidence="1">
    <name type="scientific">marine sediment metagenome</name>
    <dbReference type="NCBI Taxonomy" id="412755"/>
    <lineage>
        <taxon>unclassified sequences</taxon>
        <taxon>metagenomes</taxon>
        <taxon>ecological metagenomes</taxon>
    </lineage>
</organism>
<name>A0A0F9N8M7_9ZZZZ</name>
<dbReference type="AlphaFoldDB" id="A0A0F9N8M7"/>
<proteinExistence type="predicted"/>
<comment type="caution">
    <text evidence="1">The sequence shown here is derived from an EMBL/GenBank/DDBJ whole genome shotgun (WGS) entry which is preliminary data.</text>
</comment>